<feature type="domain" description="Helicase C-terminal" evidence="4">
    <location>
        <begin position="782"/>
        <end position="963"/>
    </location>
</feature>
<dbReference type="EMBL" id="WJIE01000014">
    <property type="protein sequence ID" value="MRG96869.1"/>
    <property type="molecule type" value="Genomic_DNA"/>
</dbReference>
<dbReference type="Pfam" id="PF04851">
    <property type="entry name" value="ResIII"/>
    <property type="match status" value="1"/>
</dbReference>
<dbReference type="PANTHER" id="PTHR45766">
    <property type="entry name" value="DNA ANNEALING HELICASE AND ENDONUCLEASE ZRANB3 FAMILY MEMBER"/>
    <property type="match status" value="1"/>
</dbReference>
<evidence type="ECO:0000259" key="4">
    <source>
        <dbReference type="PROSITE" id="PS51194"/>
    </source>
</evidence>
<feature type="region of interest" description="Disordered" evidence="2">
    <location>
        <begin position="522"/>
        <end position="552"/>
    </location>
</feature>
<dbReference type="Gene3D" id="3.40.50.300">
    <property type="entry name" value="P-loop containing nucleotide triphosphate hydrolases"/>
    <property type="match status" value="1"/>
</dbReference>
<gene>
    <name evidence="5" type="ORF">GF068_33840</name>
</gene>
<dbReference type="Pfam" id="PF00271">
    <property type="entry name" value="Helicase_C"/>
    <property type="match status" value="1"/>
</dbReference>
<feature type="region of interest" description="Disordered" evidence="2">
    <location>
        <begin position="389"/>
        <end position="418"/>
    </location>
</feature>
<dbReference type="RefSeq" id="WP_153823670.1">
    <property type="nucleotide sequence ID" value="NZ_WJIE01000014.1"/>
</dbReference>
<keyword evidence="1" id="KW-0378">Hydrolase</keyword>
<sequence>MSKPITRIGFSEAKKLLDFHANGPIGEHLAAEQLRGAVALHNILATQDFAYLADEVGMGKTYVALGVLCLLRFAHPDLRVLVIAPKKNIQEKWLKEWRNLVATNYLATDLVVKSFGNTPARPAVACHSLPGWAEEVVKNPDRDVFLRLPSFSFGMAQEESAARESKKRMRDELVRLGPMLERAGLDLRSLQDNNAFKDAYARSINALLPHYDLVIIDEAHNLKHGYGDSGRVSARNRLLAMTLGSAPDGAHEAFPLWGKRFDRVLFLSATPLESHYEELHHQLALFGFETSGSALLGEDAEKRAKEFMIRRLTRLDVAGDTYTKNMYRREWRGGGVRTHDEALEVPDAQSRLVVALVQRKVAEVIRHPKFDKTFQMGMLASFESFGETARKKRRGSSGEDANFDGSEQAETDAEKEGADVGVIKGLRTSYYKHVAQRPMPHPKMDCVVDSLRTTFGDGQKALVFVRRIRSVQEIGEKLRDHYDAWIEQNLRRELPNMGYELGKVFERYRAWRQSRMLASHIEEEAPRVEGEEGGAPRSATDEESGEVDDPNDDVTFFSWFFRGTGPEKCFSGASFRNNQLQGDTSPFGTFFDENYVLLLLGAAASEDPLGALSRAVEQNRAALGERLRRIATSRVRGRRGEVPRRAIFEAYQAAALVVLAGARLSFKRWAEAEALLDLRFPGTKREPERTERSSFPGPDEYLKIRTFFSGVQERPALARVFFPTRFERPAQFALDRELRRELLSCTARLGHAFITLWALAADLFGSLEARRAERSHDVVSKLLNKYCDRLESEICRGGLTAMYELSSVSQNFDEIVRLNFPEAKRAKYTDSIRKELRKELSAQRPVAGMFGGVTPRIVKQFRMPGYPLVLVSTDVVKEGEDLHTFCSKVIHYGIAWNPSEMEQRTGRIDRIGSATHRRLGALDRPVRVDEKLEAQYPYLGETVERLQMARLFRKMNRFVRAMHQSFGGEDLGTRSRESSVHVDQAFARDERDTAPIEGRLETKFEIDPKLLRGTQKINPAEKEERAEACVAHFSELVKSLGKRIRIDWHDEKREAGVGTTYRRGPRLLRPQEKDPWGENGVRQQPFLLYVEGAPIEGRALVHLTSPVGCIREDEPALAKLLEYQETFLGARICLVSEGEGLRSYTVTVEGDVLLDPETTDVEELCDLFAAVALCADDVEHVLLSDEDREYETFKEDLKKERATAHDG</sequence>
<dbReference type="GO" id="GO:0016787">
    <property type="term" value="F:hydrolase activity"/>
    <property type="evidence" value="ECO:0007669"/>
    <property type="project" value="UniProtKB-KW"/>
</dbReference>
<name>A0A6N7PY93_9BACT</name>
<keyword evidence="6" id="KW-1185">Reference proteome</keyword>
<dbReference type="GO" id="GO:0003677">
    <property type="term" value="F:DNA binding"/>
    <property type="evidence" value="ECO:0007669"/>
    <property type="project" value="InterPro"/>
</dbReference>
<feature type="domain" description="Helicase ATP-binding" evidence="3">
    <location>
        <begin position="41"/>
        <end position="289"/>
    </location>
</feature>
<evidence type="ECO:0000259" key="3">
    <source>
        <dbReference type="PROSITE" id="PS51192"/>
    </source>
</evidence>
<evidence type="ECO:0000256" key="2">
    <source>
        <dbReference type="SAM" id="MobiDB-lite"/>
    </source>
</evidence>
<dbReference type="InterPro" id="IPR014001">
    <property type="entry name" value="Helicase_ATP-bd"/>
</dbReference>
<dbReference type="InterPro" id="IPR006935">
    <property type="entry name" value="Helicase/UvrB_N"/>
</dbReference>
<dbReference type="SUPFAM" id="SSF52540">
    <property type="entry name" value="P-loop containing nucleoside triphosphate hydrolases"/>
    <property type="match status" value="2"/>
</dbReference>
<accession>A0A6N7PY93</accession>
<dbReference type="Gene3D" id="3.40.50.10810">
    <property type="entry name" value="Tandem AAA-ATPase domain"/>
    <property type="match status" value="2"/>
</dbReference>
<dbReference type="Proteomes" id="UP000440224">
    <property type="component" value="Unassembled WGS sequence"/>
</dbReference>
<evidence type="ECO:0000313" key="6">
    <source>
        <dbReference type="Proteomes" id="UP000440224"/>
    </source>
</evidence>
<feature type="compositionally biased region" description="Acidic residues" evidence="2">
    <location>
        <begin position="541"/>
        <end position="552"/>
    </location>
</feature>
<protein>
    <recommendedName>
        <fullName evidence="7">Helicase</fullName>
    </recommendedName>
</protein>
<evidence type="ECO:0008006" key="7">
    <source>
        <dbReference type="Google" id="ProtNLM"/>
    </source>
</evidence>
<dbReference type="GO" id="GO:0005524">
    <property type="term" value="F:ATP binding"/>
    <property type="evidence" value="ECO:0007669"/>
    <property type="project" value="InterPro"/>
</dbReference>
<evidence type="ECO:0000256" key="1">
    <source>
        <dbReference type="ARBA" id="ARBA00022801"/>
    </source>
</evidence>
<reference evidence="5 6" key="1">
    <citation type="submission" date="2019-10" db="EMBL/GenBank/DDBJ databases">
        <title>A soil myxobacterium in the family Polyangiaceae.</title>
        <authorList>
            <person name="Li Y."/>
            <person name="Wang J."/>
        </authorList>
    </citation>
    <scope>NUCLEOTIDE SEQUENCE [LARGE SCALE GENOMIC DNA]</scope>
    <source>
        <strain evidence="5 6">DSM 14734</strain>
    </source>
</reference>
<comment type="caution">
    <text evidence="5">The sequence shown here is derived from an EMBL/GenBank/DDBJ whole genome shotgun (WGS) entry which is preliminary data.</text>
</comment>
<dbReference type="SMART" id="SM00490">
    <property type="entry name" value="HELICc"/>
    <property type="match status" value="1"/>
</dbReference>
<evidence type="ECO:0000313" key="5">
    <source>
        <dbReference type="EMBL" id="MRG96869.1"/>
    </source>
</evidence>
<dbReference type="PROSITE" id="PS51194">
    <property type="entry name" value="HELICASE_CTER"/>
    <property type="match status" value="1"/>
</dbReference>
<dbReference type="PROSITE" id="PS51192">
    <property type="entry name" value="HELICASE_ATP_BIND_1"/>
    <property type="match status" value="1"/>
</dbReference>
<dbReference type="InterPro" id="IPR001650">
    <property type="entry name" value="Helicase_C-like"/>
</dbReference>
<proteinExistence type="predicted"/>
<dbReference type="OrthoDB" id="18878at2"/>
<dbReference type="AlphaFoldDB" id="A0A6N7PY93"/>
<dbReference type="PANTHER" id="PTHR45766:SF6">
    <property type="entry name" value="SWI_SNF-RELATED MATRIX-ASSOCIATED ACTIN-DEPENDENT REGULATOR OF CHROMATIN SUBFAMILY A-LIKE PROTEIN 1"/>
    <property type="match status" value="1"/>
</dbReference>
<organism evidence="5 6">
    <name type="scientific">Polyangium spumosum</name>
    <dbReference type="NCBI Taxonomy" id="889282"/>
    <lineage>
        <taxon>Bacteria</taxon>
        <taxon>Pseudomonadati</taxon>
        <taxon>Myxococcota</taxon>
        <taxon>Polyangia</taxon>
        <taxon>Polyangiales</taxon>
        <taxon>Polyangiaceae</taxon>
        <taxon>Polyangium</taxon>
    </lineage>
</organism>
<dbReference type="InterPro" id="IPR027417">
    <property type="entry name" value="P-loop_NTPase"/>
</dbReference>
<dbReference type="SMART" id="SM00487">
    <property type="entry name" value="DEXDc"/>
    <property type="match status" value="1"/>
</dbReference>
<dbReference type="InterPro" id="IPR038718">
    <property type="entry name" value="SNF2-like_sf"/>
</dbReference>